<reference evidence="1" key="1">
    <citation type="submission" date="2021-06" db="EMBL/GenBank/DDBJ databases">
        <authorList>
            <person name="Kallberg Y."/>
            <person name="Tangrot J."/>
            <person name="Rosling A."/>
        </authorList>
    </citation>
    <scope>NUCLEOTIDE SEQUENCE</scope>
    <source>
        <strain evidence="1">FL966</strain>
    </source>
</reference>
<evidence type="ECO:0000313" key="2">
    <source>
        <dbReference type="Proteomes" id="UP000789759"/>
    </source>
</evidence>
<accession>A0A9N9P1A3</accession>
<dbReference type="Proteomes" id="UP000789759">
    <property type="component" value="Unassembled WGS sequence"/>
</dbReference>
<evidence type="ECO:0000313" key="1">
    <source>
        <dbReference type="EMBL" id="CAG8780542.1"/>
    </source>
</evidence>
<dbReference type="OrthoDB" id="2360510at2759"/>
<sequence>MLSSWYATAMKSLPIFTSNQNVENESKDIVICYNKNFIDISLNNKWNNNKVKNAGLSKNLDVKHLFFQDFHRAYANYLNLKVAILHKNIEFYNSITYTVLENNQDSIR</sequence>
<proteinExistence type="predicted"/>
<protein>
    <submittedName>
        <fullName evidence="1">8882_t:CDS:1</fullName>
    </submittedName>
</protein>
<dbReference type="AlphaFoldDB" id="A0A9N9P1A3"/>
<feature type="non-terminal residue" evidence="1">
    <location>
        <position position="1"/>
    </location>
</feature>
<name>A0A9N9P1A3_9GLOM</name>
<keyword evidence="2" id="KW-1185">Reference proteome</keyword>
<dbReference type="EMBL" id="CAJVQA010023956">
    <property type="protein sequence ID" value="CAG8780542.1"/>
    <property type="molecule type" value="Genomic_DNA"/>
</dbReference>
<gene>
    <name evidence="1" type="ORF">CPELLU_LOCUS16364</name>
</gene>
<comment type="caution">
    <text evidence="1">The sequence shown here is derived from an EMBL/GenBank/DDBJ whole genome shotgun (WGS) entry which is preliminary data.</text>
</comment>
<organism evidence="1 2">
    <name type="scientific">Cetraspora pellucida</name>
    <dbReference type="NCBI Taxonomy" id="1433469"/>
    <lineage>
        <taxon>Eukaryota</taxon>
        <taxon>Fungi</taxon>
        <taxon>Fungi incertae sedis</taxon>
        <taxon>Mucoromycota</taxon>
        <taxon>Glomeromycotina</taxon>
        <taxon>Glomeromycetes</taxon>
        <taxon>Diversisporales</taxon>
        <taxon>Gigasporaceae</taxon>
        <taxon>Cetraspora</taxon>
    </lineage>
</organism>